<evidence type="ECO:0000256" key="3">
    <source>
        <dbReference type="ARBA" id="ARBA00015173"/>
    </source>
</evidence>
<dbReference type="GO" id="GO:0047127">
    <property type="term" value="F:thiomorpholine-carboxylate dehydrogenase activity"/>
    <property type="evidence" value="ECO:0007669"/>
    <property type="project" value="UniProtKB-EC"/>
</dbReference>
<comment type="catalytic activity">
    <reaction evidence="14">
        <text>L-pipecolate + NADP(+) = Delta(1)-piperideine-2-carboxylate + NADPH + H(+)</text>
        <dbReference type="Rhea" id="RHEA:12524"/>
        <dbReference type="ChEBI" id="CHEBI:15378"/>
        <dbReference type="ChEBI" id="CHEBI:57783"/>
        <dbReference type="ChEBI" id="CHEBI:58349"/>
        <dbReference type="ChEBI" id="CHEBI:61185"/>
        <dbReference type="ChEBI" id="CHEBI:77631"/>
        <dbReference type="EC" id="1.5.1.1"/>
    </reaction>
    <physiologicalReaction direction="right-to-left" evidence="14">
        <dbReference type="Rhea" id="RHEA:12526"/>
    </physiologicalReaction>
</comment>
<evidence type="ECO:0000256" key="10">
    <source>
        <dbReference type="ARBA" id="ARBA00093248"/>
    </source>
</evidence>
<evidence type="ECO:0000313" key="19">
    <source>
        <dbReference type="RefSeq" id="XP_023176666.2"/>
    </source>
</evidence>
<protein>
    <recommendedName>
        <fullName evidence="3">Ketimine reductase mu-crystallin</fullName>
        <ecNumber evidence="16">1.5.1.1</ecNumber>
        <ecNumber evidence="2">1.5.1.25</ecNumber>
    </recommendedName>
    <alternativeName>
        <fullName evidence="17">1-piperideine-2-carboxylate/1-pyrroline-2-carboxylate reductase</fullName>
    </alternativeName>
    <alternativeName>
        <fullName evidence="4">NADP-regulated thyroid-hormone-binding protein</fullName>
    </alternativeName>
</protein>
<dbReference type="GO" id="GO:0042562">
    <property type="term" value="F:hormone binding"/>
    <property type="evidence" value="ECO:0007669"/>
    <property type="project" value="TreeGrafter"/>
</dbReference>
<comment type="catalytic activity">
    <reaction evidence="9">
        <text>(S)-cystathionine ketimine + NADPH + 2 H(+) = (3R,5S)-2,3,5,6,7-pentahydro-1,4-thiazepine-3,5-dicarboxylate + NADP(+)</text>
        <dbReference type="Rhea" id="RHEA:68036"/>
        <dbReference type="ChEBI" id="CHEBI:15378"/>
        <dbReference type="ChEBI" id="CHEBI:57783"/>
        <dbReference type="ChEBI" id="CHEBI:58349"/>
        <dbReference type="ChEBI" id="CHEBI:176808"/>
        <dbReference type="ChEBI" id="CHEBI:176810"/>
    </reaction>
    <physiologicalReaction direction="left-to-right" evidence="9">
        <dbReference type="Rhea" id="RHEA:68037"/>
    </physiologicalReaction>
</comment>
<accession>A0A6J1MBR6</accession>
<dbReference type="GO" id="GO:0050241">
    <property type="term" value="F:pyrroline-2-carboxylate reductase activity"/>
    <property type="evidence" value="ECO:0007669"/>
    <property type="project" value="UniProtKB-EC"/>
</dbReference>
<dbReference type="OrthoDB" id="41492at2759"/>
<evidence type="ECO:0000256" key="1">
    <source>
        <dbReference type="ARBA" id="ARBA00008903"/>
    </source>
</evidence>
<sequence length="378" mass="40810">MNHLVPVFYSAESVRRVLNWPMVNEAVEAALTAVVMPSANARADPAHARCDDQHSISNHIKSYVNQPTRSITLCSKDPSKLLLTMPAFVGNYRLSEGGTGGDATNVGRSTLACKVVTSFRSNQQLQPPLPSINANILLFNVKTGELEALMAGTDITTWRTVSASLVATKYLYFRRFGPSAEHQKDINVAIVGCGVQGQLHAAAMCANFRVKQLSLYNRSEPRAVQLANELRQRMTNDRDSCYAPGLPDIKVCSLASEAVAQADVICIATYAHEPIIYAKDLQDKRAVHINAVGAGEVHFGEVAPDIYKESLVYVDCMANARSELVGLPAPIAGEVGDIILNANYPDAQALTIFQSMGMAAEDACVAEAVRTALLSCDK</sequence>
<evidence type="ECO:0000256" key="17">
    <source>
        <dbReference type="ARBA" id="ARBA00093650"/>
    </source>
</evidence>
<dbReference type="RefSeq" id="XP_023176666.2">
    <property type="nucleotide sequence ID" value="XM_023320898.2"/>
</dbReference>
<comment type="similarity">
    <text evidence="1">Belongs to the ornithine cyclodeaminase/mu-crystallin family.</text>
</comment>
<dbReference type="GeneID" id="111603352"/>
<name>A0A6J1MBR6_DROHY</name>
<evidence type="ECO:0000256" key="2">
    <source>
        <dbReference type="ARBA" id="ARBA00012883"/>
    </source>
</evidence>
<gene>
    <name evidence="19" type="primary">LOC111603352</name>
</gene>
<dbReference type="InterPro" id="IPR003462">
    <property type="entry name" value="ODC_Mu_crystall"/>
</dbReference>
<comment type="catalytic activity">
    <reaction evidence="13">
        <text>L-proline + NAD(+) = 1-pyrroline-2-carboxylate + NADH + H(+)</text>
        <dbReference type="Rhea" id="RHEA:20321"/>
        <dbReference type="ChEBI" id="CHEBI:15378"/>
        <dbReference type="ChEBI" id="CHEBI:39785"/>
        <dbReference type="ChEBI" id="CHEBI:57540"/>
        <dbReference type="ChEBI" id="CHEBI:57945"/>
        <dbReference type="ChEBI" id="CHEBI:60039"/>
        <dbReference type="EC" id="1.5.1.1"/>
    </reaction>
    <physiologicalReaction direction="right-to-left" evidence="13">
        <dbReference type="Rhea" id="RHEA:20323"/>
    </physiologicalReaction>
</comment>
<dbReference type="AlphaFoldDB" id="A0A6J1MBR6"/>
<organism evidence="18 19">
    <name type="scientific">Drosophila hydei</name>
    <name type="common">Fruit fly</name>
    <dbReference type="NCBI Taxonomy" id="7224"/>
    <lineage>
        <taxon>Eukaryota</taxon>
        <taxon>Metazoa</taxon>
        <taxon>Ecdysozoa</taxon>
        <taxon>Arthropoda</taxon>
        <taxon>Hexapoda</taxon>
        <taxon>Insecta</taxon>
        <taxon>Pterygota</taxon>
        <taxon>Neoptera</taxon>
        <taxon>Endopterygota</taxon>
        <taxon>Diptera</taxon>
        <taxon>Brachycera</taxon>
        <taxon>Muscomorpha</taxon>
        <taxon>Ephydroidea</taxon>
        <taxon>Drosophilidae</taxon>
        <taxon>Drosophila</taxon>
    </lineage>
</organism>
<comment type="catalytic activity">
    <reaction evidence="5">
        <text>L-pipecolate + NAD(+) = Delta(1)-piperideine-2-carboxylate + NADH + H(+)</text>
        <dbReference type="Rhea" id="RHEA:30807"/>
        <dbReference type="ChEBI" id="CHEBI:15378"/>
        <dbReference type="ChEBI" id="CHEBI:57540"/>
        <dbReference type="ChEBI" id="CHEBI:57945"/>
        <dbReference type="ChEBI" id="CHEBI:61185"/>
        <dbReference type="ChEBI" id="CHEBI:77631"/>
        <dbReference type="EC" id="1.5.1.1"/>
    </reaction>
    <physiologicalReaction direction="right-to-left" evidence="5">
        <dbReference type="Rhea" id="RHEA:30809"/>
    </physiologicalReaction>
</comment>
<reference evidence="19" key="1">
    <citation type="submission" date="2025-08" db="UniProtKB">
        <authorList>
            <consortium name="RefSeq"/>
        </authorList>
    </citation>
    <scope>IDENTIFICATION</scope>
    <source>
        <strain evidence="19">15085-1641.00</strain>
        <tissue evidence="19">Whole body</tissue>
    </source>
</reference>
<evidence type="ECO:0000256" key="15">
    <source>
        <dbReference type="ARBA" id="ARBA00093567"/>
    </source>
</evidence>
<comment type="subunit">
    <text evidence="15">Homodimer. Binds the thyroid hormone triiodothyronine (T3); T3 binding inhibits enzymatic activity.</text>
</comment>
<evidence type="ECO:0000256" key="12">
    <source>
        <dbReference type="ARBA" id="ARBA00093263"/>
    </source>
</evidence>
<dbReference type="GO" id="GO:0005737">
    <property type="term" value="C:cytoplasm"/>
    <property type="evidence" value="ECO:0007669"/>
    <property type="project" value="TreeGrafter"/>
</dbReference>
<proteinExistence type="inferred from homology"/>
<dbReference type="Proteomes" id="UP000504633">
    <property type="component" value="Unplaced"/>
</dbReference>
<dbReference type="PIRSF" id="PIRSF001439">
    <property type="entry name" value="CryM"/>
    <property type="match status" value="1"/>
</dbReference>
<evidence type="ECO:0000256" key="9">
    <source>
        <dbReference type="ARBA" id="ARBA00093227"/>
    </source>
</evidence>
<dbReference type="KEGG" id="dhe:111603352"/>
<evidence type="ECO:0000313" key="18">
    <source>
        <dbReference type="Proteomes" id="UP000504633"/>
    </source>
</evidence>
<dbReference type="SUPFAM" id="SSF51735">
    <property type="entry name" value="NAD(P)-binding Rossmann-fold domains"/>
    <property type="match status" value="1"/>
</dbReference>
<dbReference type="Gene3D" id="3.40.50.720">
    <property type="entry name" value="NAD(P)-binding Rossmann-like Domain"/>
    <property type="match status" value="1"/>
</dbReference>
<dbReference type="Gene3D" id="3.30.1780.10">
    <property type="entry name" value="ornithine cyclodeaminase, domain 1"/>
    <property type="match status" value="1"/>
</dbReference>
<dbReference type="OMA" id="ICIATYS"/>
<evidence type="ECO:0000256" key="7">
    <source>
        <dbReference type="ARBA" id="ARBA00093203"/>
    </source>
</evidence>
<evidence type="ECO:0000256" key="8">
    <source>
        <dbReference type="ARBA" id="ARBA00093226"/>
    </source>
</evidence>
<comment type="catalytic activity">
    <reaction evidence="11">
        <text>(S)-cystathionine ketimine + NADH + 2 H(+) = (3R,5S)-2,3,5,6,7-pentahydro-1,4-thiazepine-3,5-dicarboxylate + NAD(+)</text>
        <dbReference type="Rhea" id="RHEA:68032"/>
        <dbReference type="ChEBI" id="CHEBI:15378"/>
        <dbReference type="ChEBI" id="CHEBI:57540"/>
        <dbReference type="ChEBI" id="CHEBI:57945"/>
        <dbReference type="ChEBI" id="CHEBI:176808"/>
        <dbReference type="ChEBI" id="CHEBI:176810"/>
    </reaction>
    <physiologicalReaction direction="left-to-right" evidence="11">
        <dbReference type="Rhea" id="RHEA:68033"/>
    </physiologicalReaction>
</comment>
<evidence type="ECO:0000256" key="16">
    <source>
        <dbReference type="ARBA" id="ARBA00093598"/>
    </source>
</evidence>
<dbReference type="InterPro" id="IPR023401">
    <property type="entry name" value="ODC_N"/>
</dbReference>
<dbReference type="EC" id="1.5.1.1" evidence="16"/>
<evidence type="ECO:0000256" key="4">
    <source>
        <dbReference type="ARBA" id="ARBA00033420"/>
    </source>
</evidence>
<dbReference type="PANTHER" id="PTHR13812">
    <property type="entry name" value="KETIMINE REDUCTASE MU-CRYSTALLIN"/>
    <property type="match status" value="1"/>
</dbReference>
<evidence type="ECO:0000256" key="5">
    <source>
        <dbReference type="ARBA" id="ARBA00093190"/>
    </source>
</evidence>
<dbReference type="EC" id="1.5.1.25" evidence="2"/>
<keyword evidence="18" id="KW-1185">Reference proteome</keyword>
<comment type="catalytic activity">
    <reaction evidence="10">
        <text>(R)-lanthionine ketimine + NADPH + 2 H(+) = (3R,5R)-1,4-thiomorpholine-3,5-dicarboxylate + NADP(+)</text>
        <dbReference type="Rhea" id="RHEA:68040"/>
        <dbReference type="ChEBI" id="CHEBI:15378"/>
        <dbReference type="ChEBI" id="CHEBI:57783"/>
        <dbReference type="ChEBI" id="CHEBI:58349"/>
        <dbReference type="ChEBI" id="CHEBI:176891"/>
        <dbReference type="ChEBI" id="CHEBI:176892"/>
    </reaction>
    <physiologicalReaction direction="left-to-right" evidence="10">
        <dbReference type="Rhea" id="RHEA:68041"/>
    </physiologicalReaction>
</comment>
<dbReference type="Pfam" id="PF02423">
    <property type="entry name" value="OCD_Mu_crystall"/>
    <property type="match status" value="1"/>
</dbReference>
<evidence type="ECO:0000256" key="6">
    <source>
        <dbReference type="ARBA" id="ARBA00093197"/>
    </source>
</evidence>
<evidence type="ECO:0000256" key="13">
    <source>
        <dbReference type="ARBA" id="ARBA00093264"/>
    </source>
</evidence>
<evidence type="ECO:0000256" key="11">
    <source>
        <dbReference type="ARBA" id="ARBA00093250"/>
    </source>
</evidence>
<comment type="catalytic activity">
    <reaction evidence="7">
        <text>L-proline + NADP(+) = 1-pyrroline-2-carboxylate + NADPH + H(+)</text>
        <dbReference type="Rhea" id="RHEA:20317"/>
        <dbReference type="ChEBI" id="CHEBI:15378"/>
        <dbReference type="ChEBI" id="CHEBI:39785"/>
        <dbReference type="ChEBI" id="CHEBI:57783"/>
        <dbReference type="ChEBI" id="CHEBI:58349"/>
        <dbReference type="ChEBI" id="CHEBI:60039"/>
        <dbReference type="EC" id="1.5.1.1"/>
    </reaction>
    <physiologicalReaction direction="right-to-left" evidence="7">
        <dbReference type="Rhea" id="RHEA:20319"/>
    </physiologicalReaction>
</comment>
<dbReference type="InterPro" id="IPR036291">
    <property type="entry name" value="NAD(P)-bd_dom_sf"/>
</dbReference>
<dbReference type="PANTHER" id="PTHR13812:SF19">
    <property type="entry name" value="KETIMINE REDUCTASE MU-CRYSTALLIN"/>
    <property type="match status" value="1"/>
</dbReference>
<evidence type="ECO:0000256" key="14">
    <source>
        <dbReference type="ARBA" id="ARBA00093273"/>
    </source>
</evidence>
<comment type="catalytic activity">
    <reaction evidence="8">
        <text>(3R)-1,4-thiomorpholine-3-carboxylate + NAD(+) = 3,4-dehydrothiomorpholine-3-carboxylate + NADH + 2 H(+)</text>
        <dbReference type="Rhea" id="RHEA:12504"/>
        <dbReference type="ChEBI" id="CHEBI:15378"/>
        <dbReference type="ChEBI" id="CHEBI:57540"/>
        <dbReference type="ChEBI" id="CHEBI:57945"/>
        <dbReference type="ChEBI" id="CHEBI:58517"/>
        <dbReference type="ChEBI" id="CHEBI:176873"/>
        <dbReference type="EC" id="1.5.1.25"/>
    </reaction>
    <physiologicalReaction direction="right-to-left" evidence="8">
        <dbReference type="Rhea" id="RHEA:12506"/>
    </physiologicalReaction>
</comment>
<comment type="catalytic activity">
    <reaction evidence="6">
        <text>Delta(2)-thiazoline-2-carboxylate + NADPH + 2 H(+) = L-thiazolidine-2-carboxylate + NADP(+)</text>
        <dbReference type="Rhea" id="RHEA:68072"/>
        <dbReference type="ChEBI" id="CHEBI:15378"/>
        <dbReference type="ChEBI" id="CHEBI:57783"/>
        <dbReference type="ChEBI" id="CHEBI:58349"/>
        <dbReference type="ChEBI" id="CHEBI:176895"/>
        <dbReference type="ChEBI" id="CHEBI:176896"/>
    </reaction>
    <physiologicalReaction direction="left-to-right" evidence="6">
        <dbReference type="Rhea" id="RHEA:68073"/>
    </physiologicalReaction>
</comment>
<comment type="catalytic activity">
    <reaction evidence="12">
        <text>(3R)-1,4-thiomorpholine-3-carboxylate + NADP(+) = 3,4-dehydrothiomorpholine-3-carboxylate + NADPH + 2 H(+)</text>
        <dbReference type="Rhea" id="RHEA:12500"/>
        <dbReference type="ChEBI" id="CHEBI:15378"/>
        <dbReference type="ChEBI" id="CHEBI:57783"/>
        <dbReference type="ChEBI" id="CHEBI:58349"/>
        <dbReference type="ChEBI" id="CHEBI:58517"/>
        <dbReference type="ChEBI" id="CHEBI:176873"/>
        <dbReference type="EC" id="1.5.1.25"/>
    </reaction>
    <physiologicalReaction direction="right-to-left" evidence="12">
        <dbReference type="Rhea" id="RHEA:12502"/>
    </physiologicalReaction>
</comment>